<accession>A0AA41W1B4</accession>
<proteinExistence type="predicted"/>
<dbReference type="AlphaFoldDB" id="A0AA41W1B4"/>
<dbReference type="Proteomes" id="UP001177140">
    <property type="component" value="Unassembled WGS sequence"/>
</dbReference>
<dbReference type="EMBL" id="JAJJMA010336285">
    <property type="protein sequence ID" value="MCL7051242.1"/>
    <property type="molecule type" value="Genomic_DNA"/>
</dbReference>
<name>A0AA41W1B4_PAPNU</name>
<dbReference type="SUPFAM" id="SSF141673">
    <property type="entry name" value="MOSC N-terminal domain-like"/>
    <property type="match status" value="1"/>
</dbReference>
<comment type="caution">
    <text evidence="2">The sequence shown here is derived from an EMBL/GenBank/DDBJ whole genome shotgun (WGS) entry which is preliminary data.</text>
</comment>
<evidence type="ECO:0000313" key="3">
    <source>
        <dbReference type="Proteomes" id="UP001177140"/>
    </source>
</evidence>
<evidence type="ECO:0000313" key="2">
    <source>
        <dbReference type="EMBL" id="MCL7051242.1"/>
    </source>
</evidence>
<keyword evidence="3" id="KW-1185">Reference proteome</keyword>
<dbReference type="InterPro" id="IPR005303">
    <property type="entry name" value="MOCOS_middle"/>
</dbReference>
<organism evidence="2 3">
    <name type="scientific">Papaver nudicaule</name>
    <name type="common">Iceland poppy</name>
    <dbReference type="NCBI Taxonomy" id="74823"/>
    <lineage>
        <taxon>Eukaryota</taxon>
        <taxon>Viridiplantae</taxon>
        <taxon>Streptophyta</taxon>
        <taxon>Embryophyta</taxon>
        <taxon>Tracheophyta</taxon>
        <taxon>Spermatophyta</taxon>
        <taxon>Magnoliopsida</taxon>
        <taxon>Ranunculales</taxon>
        <taxon>Papaveraceae</taxon>
        <taxon>Papaveroideae</taxon>
        <taxon>Papaver</taxon>
    </lineage>
</organism>
<protein>
    <recommendedName>
        <fullName evidence="1">Molybdenum cofactor sulfurase middle domain-containing protein</fullName>
    </recommendedName>
</protein>
<reference evidence="2" key="1">
    <citation type="submission" date="2022-03" db="EMBL/GenBank/DDBJ databases">
        <title>A functionally conserved STORR gene fusion in Papaver species that diverged 16.8 million years ago.</title>
        <authorList>
            <person name="Catania T."/>
        </authorList>
    </citation>
    <scope>NUCLEOTIDE SEQUENCE</scope>
    <source>
        <strain evidence="2">S-191538</strain>
    </source>
</reference>
<sequence>FRWDRQWVVVNAKGRACTQRVEPKLALLEAHLPADAFNQGWEPTDSSYL</sequence>
<feature type="non-terminal residue" evidence="2">
    <location>
        <position position="1"/>
    </location>
</feature>
<feature type="domain" description="Molybdenum cofactor sulfurase middle" evidence="1">
    <location>
        <begin position="3"/>
        <end position="33"/>
    </location>
</feature>
<gene>
    <name evidence="2" type="ORF">MKW94_025508</name>
</gene>
<feature type="non-terminal residue" evidence="2">
    <location>
        <position position="49"/>
    </location>
</feature>
<dbReference type="Pfam" id="PF03476">
    <property type="entry name" value="MOSC_N"/>
    <property type="match status" value="1"/>
</dbReference>
<evidence type="ECO:0000259" key="1">
    <source>
        <dbReference type="Pfam" id="PF03476"/>
    </source>
</evidence>